<feature type="region of interest" description="Disordered" evidence="1">
    <location>
        <begin position="97"/>
        <end position="335"/>
    </location>
</feature>
<sequence>MRNEGMAGRRETRNEREVFVSRLLGKSVEERHRLMSEHRAFLSGERETDADFGAGTPSADEDAVSEPQLATPTASTLSARRPPIGKEACYRVAMAKRDVAAKKSSAPGKKKVTKRQEAELRRQGKQAKEARAMTRVTDATAARTAAKKSQREEMAAEEQRGQQARDDAVAQLQRRVTKSNKKVASAARKRKTTAKVGEKGKKKKRTSPHVVGPDSGGAGDDSAGAASSSAAESVPLSDRPLPQTEDRVRIPARSLVMDAGEHTVSPNAADPPDDTALNSDVEGEIDTDEWYTEDAGSVDSTSEEDEDPAQIPPQSELGEGSSGPLDEVSDDDCDGKALLRREKKKARRELDKQRLASAKAKLTRNWDTTRDNWDVLTKDEMEVLALDDEALQKLRHDGWNFDASTQPKHSESYPDLYTGSYEPTAEVLELTDSPLQLFFFFMPRRLWRRIATESNRYYHQNLNGRVDRMYAAQQERGENASREEILLRETKNHKKIQPEDILHCIGLLVARMLCPHKRKFSGHWGTTSVGAVPKGIFGQFVPKTRFNRIMQNLHFTNNADPRAETDRAWKIRSVVDTLQETFAKGYNTPPVLSFDEGMIPSKNRHNTTRQFMKDKPHKWGTKVFMTCCAETTYCVRIEIFCGTDQHSDELGGKSPTQFSADPNSGPAAVMRNLLQVLPPQREGVFHAVITDRFYTSVQLSLQLLARNVYTVGTIQTNKKGFPPALYTKATSRPAGTPRGDTTVAVAKCCPKLQVLRWWDRLPVYLLSTGSSTTMEMCARRIAGGRKINISCPSAMRDYHRWMGGVDNHDQLRLQRYSLQLSVRFRKYYKSLFLGLVDMALVNTYIVYISSTVKPASSKDSL</sequence>
<dbReference type="AlphaFoldDB" id="A0A2P4XZH5"/>
<evidence type="ECO:0000256" key="1">
    <source>
        <dbReference type="SAM" id="MobiDB-lite"/>
    </source>
</evidence>
<dbReference type="Proteomes" id="UP000237271">
    <property type="component" value="Unassembled WGS sequence"/>
</dbReference>
<gene>
    <name evidence="3" type="ORF">PHPALM_12564</name>
</gene>
<feature type="compositionally biased region" description="Basic and acidic residues" evidence="1">
    <location>
        <begin position="114"/>
        <end position="132"/>
    </location>
</feature>
<feature type="compositionally biased region" description="Polar residues" evidence="1">
    <location>
        <begin position="68"/>
        <end position="78"/>
    </location>
</feature>
<name>A0A2P4XZH5_9STRA</name>
<reference evidence="3 4" key="1">
    <citation type="journal article" date="2017" name="Genome Biol. Evol.">
        <title>Phytophthora megakarya and P. palmivora, closely related causal agents of cacao black pod rot, underwent increases in genome sizes and gene numbers by different mechanisms.</title>
        <authorList>
            <person name="Ali S.S."/>
            <person name="Shao J."/>
            <person name="Lary D.J."/>
            <person name="Kronmiller B."/>
            <person name="Shen D."/>
            <person name="Strem M.D."/>
            <person name="Amoako-Attah I."/>
            <person name="Akrofi A.Y."/>
            <person name="Begoude B.A."/>
            <person name="Ten Hoopen G.M."/>
            <person name="Coulibaly K."/>
            <person name="Kebe B.I."/>
            <person name="Melnick R.L."/>
            <person name="Guiltinan M.J."/>
            <person name="Tyler B.M."/>
            <person name="Meinhardt L.W."/>
            <person name="Bailey B.A."/>
        </authorList>
    </citation>
    <scope>NUCLEOTIDE SEQUENCE [LARGE SCALE GENOMIC DNA]</scope>
    <source>
        <strain evidence="4">sbr112.9</strain>
    </source>
</reference>
<dbReference type="InterPro" id="IPR029526">
    <property type="entry name" value="PGBD"/>
</dbReference>
<feature type="compositionally biased region" description="Basic and acidic residues" evidence="1">
    <location>
        <begin position="149"/>
        <end position="168"/>
    </location>
</feature>
<keyword evidence="4" id="KW-1185">Reference proteome</keyword>
<evidence type="ECO:0000259" key="2">
    <source>
        <dbReference type="Pfam" id="PF13843"/>
    </source>
</evidence>
<comment type="caution">
    <text evidence="3">The sequence shown here is derived from an EMBL/GenBank/DDBJ whole genome shotgun (WGS) entry which is preliminary data.</text>
</comment>
<dbReference type="PANTHER" id="PTHR46599">
    <property type="entry name" value="PIGGYBAC TRANSPOSABLE ELEMENT-DERIVED PROTEIN 4"/>
    <property type="match status" value="1"/>
</dbReference>
<organism evidence="3 4">
    <name type="scientific">Phytophthora palmivora</name>
    <dbReference type="NCBI Taxonomy" id="4796"/>
    <lineage>
        <taxon>Eukaryota</taxon>
        <taxon>Sar</taxon>
        <taxon>Stramenopiles</taxon>
        <taxon>Oomycota</taxon>
        <taxon>Peronosporomycetes</taxon>
        <taxon>Peronosporales</taxon>
        <taxon>Peronosporaceae</taxon>
        <taxon>Phytophthora</taxon>
    </lineage>
</organism>
<dbReference type="Pfam" id="PF13843">
    <property type="entry name" value="DDE_Tnp_1_7"/>
    <property type="match status" value="1"/>
</dbReference>
<feature type="compositionally biased region" description="Acidic residues" evidence="1">
    <location>
        <begin position="281"/>
        <end position="292"/>
    </location>
</feature>
<accession>A0A2P4XZH5</accession>
<evidence type="ECO:0000313" key="3">
    <source>
        <dbReference type="EMBL" id="POM70938.1"/>
    </source>
</evidence>
<feature type="domain" description="PiggyBac transposable element-derived protein" evidence="2">
    <location>
        <begin position="433"/>
        <end position="844"/>
    </location>
</feature>
<feature type="compositionally biased region" description="Low complexity" evidence="1">
    <location>
        <begin position="220"/>
        <end position="231"/>
    </location>
</feature>
<feature type="compositionally biased region" description="Basic residues" evidence="1">
    <location>
        <begin position="175"/>
        <end position="193"/>
    </location>
</feature>
<protein>
    <recommendedName>
        <fullName evidence="2">PiggyBac transposable element-derived protein domain-containing protein</fullName>
    </recommendedName>
</protein>
<dbReference type="EMBL" id="NCKW01006703">
    <property type="protein sequence ID" value="POM70938.1"/>
    <property type="molecule type" value="Genomic_DNA"/>
</dbReference>
<feature type="compositionally biased region" description="Basic and acidic residues" evidence="1">
    <location>
        <begin position="40"/>
        <end position="49"/>
    </location>
</feature>
<dbReference type="OrthoDB" id="124317at2759"/>
<evidence type="ECO:0000313" key="4">
    <source>
        <dbReference type="Proteomes" id="UP000237271"/>
    </source>
</evidence>
<feature type="region of interest" description="Disordered" evidence="1">
    <location>
        <begin position="40"/>
        <end position="82"/>
    </location>
</feature>
<feature type="compositionally biased region" description="Low complexity" evidence="1">
    <location>
        <begin position="133"/>
        <end position="144"/>
    </location>
</feature>
<proteinExistence type="predicted"/>
<dbReference type="PANTHER" id="PTHR46599:SF3">
    <property type="entry name" value="PIGGYBAC TRANSPOSABLE ELEMENT-DERIVED PROTEIN 4"/>
    <property type="match status" value="1"/>
</dbReference>